<dbReference type="GO" id="GO:0001217">
    <property type="term" value="F:DNA-binding transcription repressor activity"/>
    <property type="evidence" value="ECO:0007669"/>
    <property type="project" value="TreeGrafter"/>
</dbReference>
<gene>
    <name evidence="7" type="ORF">SAMN05421757_111159</name>
</gene>
<dbReference type="SMART" id="SM00528">
    <property type="entry name" value="HNS"/>
    <property type="match status" value="1"/>
</dbReference>
<dbReference type="GO" id="GO:0003681">
    <property type="term" value="F:bent DNA binding"/>
    <property type="evidence" value="ECO:0007669"/>
    <property type="project" value="TreeGrafter"/>
</dbReference>
<feature type="domain" description="DNA-binding protein H-NS-like C-terminal" evidence="6">
    <location>
        <begin position="66"/>
        <end position="111"/>
    </location>
</feature>
<protein>
    <submittedName>
        <fullName evidence="7">DNA-binding protein H-NS</fullName>
    </submittedName>
</protein>
<reference evidence="7 8" key="1">
    <citation type="submission" date="2017-06" db="EMBL/GenBank/DDBJ databases">
        <authorList>
            <person name="Kim H.J."/>
            <person name="Triplett B.A."/>
        </authorList>
    </citation>
    <scope>NUCLEOTIDE SEQUENCE [LARGE SCALE GENOMIC DNA]</scope>
    <source>
        <strain evidence="7 8">DSM 29339</strain>
    </source>
</reference>
<keyword evidence="4 7" id="KW-0238">DNA-binding</keyword>
<comment type="similarity">
    <text evidence="2">Belongs to the histone-like protein H-NS family.</text>
</comment>
<keyword evidence="3" id="KW-0963">Cytoplasm</keyword>
<dbReference type="AlphaFoldDB" id="A0A239M063"/>
<dbReference type="InterPro" id="IPR027444">
    <property type="entry name" value="H-NS_C_dom"/>
</dbReference>
<proteinExistence type="inferred from homology"/>
<dbReference type="GO" id="GO:0005829">
    <property type="term" value="C:cytosol"/>
    <property type="evidence" value="ECO:0007669"/>
    <property type="project" value="TreeGrafter"/>
</dbReference>
<evidence type="ECO:0000313" key="7">
    <source>
        <dbReference type="EMBL" id="SNT35289.1"/>
    </source>
</evidence>
<evidence type="ECO:0000256" key="3">
    <source>
        <dbReference type="ARBA" id="ARBA00022490"/>
    </source>
</evidence>
<dbReference type="GO" id="GO:0009295">
    <property type="term" value="C:nucleoid"/>
    <property type="evidence" value="ECO:0007669"/>
    <property type="project" value="UniProtKB-SubCell"/>
</dbReference>
<feature type="region of interest" description="Disordered" evidence="5">
    <location>
        <begin position="61"/>
        <end position="94"/>
    </location>
</feature>
<dbReference type="PANTHER" id="PTHR38097:SF2">
    <property type="entry name" value="DNA-BINDING PROTEIN STPA"/>
    <property type="match status" value="1"/>
</dbReference>
<dbReference type="SUPFAM" id="SSF81273">
    <property type="entry name" value="H-NS histone-like proteins"/>
    <property type="match status" value="1"/>
</dbReference>
<dbReference type="GO" id="GO:0000976">
    <property type="term" value="F:transcription cis-regulatory region binding"/>
    <property type="evidence" value="ECO:0007669"/>
    <property type="project" value="TreeGrafter"/>
</dbReference>
<dbReference type="Gene3D" id="4.10.430.10">
    <property type="entry name" value="Histone-like protein H-NS, C-terminal domain"/>
    <property type="match status" value="1"/>
</dbReference>
<keyword evidence="8" id="KW-1185">Reference proteome</keyword>
<dbReference type="InterPro" id="IPR037150">
    <property type="entry name" value="H-NS_C_dom_sf"/>
</dbReference>
<organism evidence="7 8">
    <name type="scientific">Tropicimonas sediminicola</name>
    <dbReference type="NCBI Taxonomy" id="1031541"/>
    <lineage>
        <taxon>Bacteria</taxon>
        <taxon>Pseudomonadati</taxon>
        <taxon>Pseudomonadota</taxon>
        <taxon>Alphaproteobacteria</taxon>
        <taxon>Rhodobacterales</taxon>
        <taxon>Roseobacteraceae</taxon>
        <taxon>Tropicimonas</taxon>
    </lineage>
</organism>
<comment type="subcellular location">
    <subcellularLocation>
        <location evidence="1">Cytoplasm</location>
        <location evidence="1">Nucleoid</location>
    </subcellularLocation>
</comment>
<name>A0A239M063_9RHOB</name>
<evidence type="ECO:0000313" key="8">
    <source>
        <dbReference type="Proteomes" id="UP000198426"/>
    </source>
</evidence>
<dbReference type="OrthoDB" id="5297879at2"/>
<dbReference type="EMBL" id="FZOY01000011">
    <property type="protein sequence ID" value="SNT35289.1"/>
    <property type="molecule type" value="Genomic_DNA"/>
</dbReference>
<accession>A0A239M063</accession>
<dbReference type="RefSeq" id="WP_089235259.1">
    <property type="nucleotide sequence ID" value="NZ_FZOY01000011.1"/>
</dbReference>
<evidence type="ECO:0000256" key="1">
    <source>
        <dbReference type="ARBA" id="ARBA00004453"/>
    </source>
</evidence>
<evidence type="ECO:0000256" key="2">
    <source>
        <dbReference type="ARBA" id="ARBA00010610"/>
    </source>
</evidence>
<dbReference type="Proteomes" id="UP000198426">
    <property type="component" value="Unassembled WGS sequence"/>
</dbReference>
<dbReference type="Pfam" id="PF00816">
    <property type="entry name" value="Histone_HNS"/>
    <property type="match status" value="1"/>
</dbReference>
<dbReference type="PANTHER" id="PTHR38097">
    <property type="match status" value="1"/>
</dbReference>
<evidence type="ECO:0000259" key="6">
    <source>
        <dbReference type="SMART" id="SM00528"/>
    </source>
</evidence>
<sequence>MSIDLSNLSRAELEQLAKDVQTAIADLAKRERKMALEALEKTASEHGFKLEELTGAAGKALAAAGAKGKSKNPPKYRNPEDPSQTWTGRGRKPAWIKDAEDAGVDLATFEI</sequence>
<evidence type="ECO:0000256" key="5">
    <source>
        <dbReference type="SAM" id="MobiDB-lite"/>
    </source>
</evidence>
<dbReference type="GO" id="GO:0003680">
    <property type="term" value="F:minor groove of adenine-thymine-rich DNA binding"/>
    <property type="evidence" value="ECO:0007669"/>
    <property type="project" value="TreeGrafter"/>
</dbReference>
<evidence type="ECO:0000256" key="4">
    <source>
        <dbReference type="ARBA" id="ARBA00023125"/>
    </source>
</evidence>
<dbReference type="GO" id="GO:0032993">
    <property type="term" value="C:protein-DNA complex"/>
    <property type="evidence" value="ECO:0007669"/>
    <property type="project" value="TreeGrafter"/>
</dbReference>